<dbReference type="PANTHER" id="PTHR43531">
    <property type="entry name" value="PROTEIN ICFG"/>
    <property type="match status" value="1"/>
</dbReference>
<dbReference type="InterPro" id="IPR003660">
    <property type="entry name" value="HAMP_dom"/>
</dbReference>
<feature type="domain" description="Methyl-accepting transducer" evidence="5">
    <location>
        <begin position="354"/>
        <end position="583"/>
    </location>
</feature>
<evidence type="ECO:0000259" key="6">
    <source>
        <dbReference type="PROSITE" id="PS50885"/>
    </source>
</evidence>
<sequence length="612" mass="64221">MRMFRLDDAPLAVKIGLAPLLALIALALVAGGSFVLNQRQNAQLGTVVNTDMPASLKLAQISNEITAEHGELYLLLTHKFAEIETDKLDGRAAALATAIGVTRKEVDDALKTAPKSQVKSLTALKKDLKDYGDAVDLVFSMLSADASTAAQFTVPFEQQYVTMNKRLAAAQAASTAATVAEAKKSQASASAMGLAAAGLAGLTLLVVAGIAAVLVIRTRQGVIKIADATQKLAAGDNKVDLDRIKRADELGAIVRSLVVFRDNQLRLAELHEREKELDAERAAAGADQERSRAELAREQATVVEGLASALGRLTAGDLTCRIEQPFASAYEKLRTDFNGTVDQLREIMGSIAAGATGIEAASGEISSAADDLSRRTEQQAASLEETAAALHEITAAAVRTAEGASHADRTVAEAGDDARNSGEVVRKAVAAMSEIESSSRQITQIIGLIDEIAFQTNLLALNAGVEAARAGEAGRGFAVVASEVRALAQRSADAAKEIKSLIDTSGSQIRSGASLVGEAGAALERIAGRVVEITRQISEIAASVREQSTGLAEVNGAVNHMDQMTQQNAAMVEQSTAASHSMRQEAVQLGGLIRRFKLGDQPQPRQGYARAS</sequence>
<proteinExistence type="inferred from homology"/>
<keyword evidence="4" id="KW-0472">Membrane</keyword>
<accession>A0ABU0IW96</accession>
<dbReference type="CDD" id="cd11386">
    <property type="entry name" value="MCP_signal"/>
    <property type="match status" value="1"/>
</dbReference>
<organism evidence="7 8">
    <name type="scientific">Caulobacter ginsengisoli</name>
    <dbReference type="NCBI Taxonomy" id="400775"/>
    <lineage>
        <taxon>Bacteria</taxon>
        <taxon>Pseudomonadati</taxon>
        <taxon>Pseudomonadota</taxon>
        <taxon>Alphaproteobacteria</taxon>
        <taxon>Caulobacterales</taxon>
        <taxon>Caulobacteraceae</taxon>
        <taxon>Caulobacter</taxon>
    </lineage>
</organism>
<dbReference type="PROSITE" id="PS50111">
    <property type="entry name" value="CHEMOTAXIS_TRANSDUC_2"/>
    <property type="match status" value="1"/>
</dbReference>
<protein>
    <submittedName>
        <fullName evidence="7">Methyl-accepting chemotaxis protein</fullName>
    </submittedName>
</protein>
<keyword evidence="1" id="KW-0145">Chemotaxis</keyword>
<evidence type="ECO:0000256" key="4">
    <source>
        <dbReference type="SAM" id="Phobius"/>
    </source>
</evidence>
<keyword evidence="3" id="KW-0807">Transducer</keyword>
<comment type="caution">
    <text evidence="7">The sequence shown here is derived from an EMBL/GenBank/DDBJ whole genome shotgun (WGS) entry which is preliminary data.</text>
</comment>
<dbReference type="Pfam" id="PF00015">
    <property type="entry name" value="MCPsignal"/>
    <property type="match status" value="1"/>
</dbReference>
<gene>
    <name evidence="7" type="ORF">QO010_002984</name>
</gene>
<keyword evidence="4" id="KW-0812">Transmembrane</keyword>
<feature type="domain" description="HAMP" evidence="6">
    <location>
        <begin position="297"/>
        <end position="349"/>
    </location>
</feature>
<dbReference type="Gene3D" id="6.10.340.10">
    <property type="match status" value="1"/>
</dbReference>
<dbReference type="InterPro" id="IPR051310">
    <property type="entry name" value="MCP_chemotaxis"/>
</dbReference>
<dbReference type="PANTHER" id="PTHR43531:SF11">
    <property type="entry name" value="METHYL-ACCEPTING CHEMOTAXIS PROTEIN 3"/>
    <property type="match status" value="1"/>
</dbReference>
<evidence type="ECO:0000256" key="2">
    <source>
        <dbReference type="ARBA" id="ARBA00029447"/>
    </source>
</evidence>
<dbReference type="SMART" id="SM00304">
    <property type="entry name" value="HAMP"/>
    <property type="match status" value="2"/>
</dbReference>
<comment type="similarity">
    <text evidence="2">Belongs to the methyl-accepting chemotaxis (MCP) protein family.</text>
</comment>
<evidence type="ECO:0000256" key="3">
    <source>
        <dbReference type="PROSITE-ProRule" id="PRU00284"/>
    </source>
</evidence>
<evidence type="ECO:0000313" key="7">
    <source>
        <dbReference type="EMBL" id="MDQ0465197.1"/>
    </source>
</evidence>
<feature type="domain" description="HAMP" evidence="6">
    <location>
        <begin position="216"/>
        <end position="269"/>
    </location>
</feature>
<dbReference type="Pfam" id="PF00672">
    <property type="entry name" value="HAMP"/>
    <property type="match status" value="1"/>
</dbReference>
<dbReference type="EMBL" id="JAUSVS010000006">
    <property type="protein sequence ID" value="MDQ0465197.1"/>
    <property type="molecule type" value="Genomic_DNA"/>
</dbReference>
<reference evidence="7 8" key="1">
    <citation type="submission" date="2023-07" db="EMBL/GenBank/DDBJ databases">
        <title>Genomic Encyclopedia of Type Strains, Phase IV (KMG-IV): sequencing the most valuable type-strain genomes for metagenomic binning, comparative biology and taxonomic classification.</title>
        <authorList>
            <person name="Goeker M."/>
        </authorList>
    </citation>
    <scope>NUCLEOTIDE SEQUENCE [LARGE SCALE GENOMIC DNA]</scope>
    <source>
        <strain evidence="7 8">DSM 18695</strain>
    </source>
</reference>
<keyword evidence="8" id="KW-1185">Reference proteome</keyword>
<evidence type="ECO:0000313" key="8">
    <source>
        <dbReference type="Proteomes" id="UP001228905"/>
    </source>
</evidence>
<dbReference type="Gene3D" id="1.10.287.950">
    <property type="entry name" value="Methyl-accepting chemotaxis protein"/>
    <property type="match status" value="1"/>
</dbReference>
<dbReference type="InterPro" id="IPR004089">
    <property type="entry name" value="MCPsignal_dom"/>
</dbReference>
<evidence type="ECO:0000259" key="5">
    <source>
        <dbReference type="PROSITE" id="PS50111"/>
    </source>
</evidence>
<evidence type="ECO:0000256" key="1">
    <source>
        <dbReference type="ARBA" id="ARBA00022500"/>
    </source>
</evidence>
<feature type="transmembrane region" description="Helical" evidence="4">
    <location>
        <begin position="191"/>
        <end position="216"/>
    </location>
</feature>
<dbReference type="SUPFAM" id="SSF58104">
    <property type="entry name" value="Methyl-accepting chemotaxis protein (MCP) signaling domain"/>
    <property type="match status" value="1"/>
</dbReference>
<dbReference type="PROSITE" id="PS50885">
    <property type="entry name" value="HAMP"/>
    <property type="match status" value="2"/>
</dbReference>
<keyword evidence="4" id="KW-1133">Transmembrane helix</keyword>
<dbReference type="Proteomes" id="UP001228905">
    <property type="component" value="Unassembled WGS sequence"/>
</dbReference>
<name>A0ABU0IW96_9CAUL</name>
<dbReference type="SMART" id="SM00283">
    <property type="entry name" value="MA"/>
    <property type="match status" value="1"/>
</dbReference>